<evidence type="ECO:0000256" key="1">
    <source>
        <dbReference type="SAM" id="MobiDB-lite"/>
    </source>
</evidence>
<dbReference type="InterPro" id="IPR025403">
    <property type="entry name" value="TgpA-like_C"/>
</dbReference>
<feature type="domain" description="Protein-glutamine gamma-glutamyltransferase-like C-terminal" evidence="3">
    <location>
        <begin position="141"/>
        <end position="207"/>
    </location>
</feature>
<organism evidence="4 5">
    <name type="scientific">Mobiluncus porci</name>
    <dbReference type="NCBI Taxonomy" id="2652278"/>
    <lineage>
        <taxon>Bacteria</taxon>
        <taxon>Bacillati</taxon>
        <taxon>Actinomycetota</taxon>
        <taxon>Actinomycetes</taxon>
        <taxon>Actinomycetales</taxon>
        <taxon>Actinomycetaceae</taxon>
        <taxon>Mobiluncus</taxon>
    </lineage>
</organism>
<name>A0A7K0K327_9ACTO</name>
<dbReference type="RefSeq" id="WP_338106859.1">
    <property type="nucleotide sequence ID" value="NZ_VUMY01000010.1"/>
</dbReference>
<evidence type="ECO:0000313" key="5">
    <source>
        <dbReference type="Proteomes" id="UP000442535"/>
    </source>
</evidence>
<evidence type="ECO:0000256" key="2">
    <source>
        <dbReference type="SAM" id="Phobius"/>
    </source>
</evidence>
<evidence type="ECO:0000259" key="3">
    <source>
        <dbReference type="Pfam" id="PF13559"/>
    </source>
</evidence>
<dbReference type="EMBL" id="VUMY01000010">
    <property type="protein sequence ID" value="MST49883.1"/>
    <property type="molecule type" value="Genomic_DNA"/>
</dbReference>
<sequence>MIFPILLASTPPPPDGSDSAPLDGEVGRELLQRELEKPQYRERTSFLEALLNKLFDLLSGANLNPNLPSINWVIVAFLVALLVIVITLILTNESWRVHSLPSKRKRADSVVFEDDRTAVQYLAAAKAAVSREDFATAFLELFRHMLKNCEGEGVLTVNPGLTAWEASQKLTRVAKEMAAELTWAADQFNAFRFGHHEARPEDYERLRSVNDTLDRQIKSHSPQAHPAANTVPATPLADSDATPACSAAAAAAPAEVAP</sequence>
<proteinExistence type="predicted"/>
<protein>
    <submittedName>
        <fullName evidence="4">DUF4129 domain-containing protein</fullName>
    </submittedName>
</protein>
<keyword evidence="2" id="KW-1133">Transmembrane helix</keyword>
<evidence type="ECO:0000313" key="4">
    <source>
        <dbReference type="EMBL" id="MST49883.1"/>
    </source>
</evidence>
<reference evidence="4 5" key="1">
    <citation type="submission" date="2019-08" db="EMBL/GenBank/DDBJ databases">
        <title>In-depth cultivation of the pig gut microbiome towards novel bacterial diversity and tailored functional studies.</title>
        <authorList>
            <person name="Wylensek D."/>
            <person name="Hitch T.C.A."/>
            <person name="Clavel T."/>
        </authorList>
    </citation>
    <scope>NUCLEOTIDE SEQUENCE [LARGE SCALE GENOMIC DNA]</scope>
    <source>
        <strain evidence="4 5">RF-GAM-744-WT-7</strain>
    </source>
</reference>
<accession>A0A7K0K327</accession>
<feature type="transmembrane region" description="Helical" evidence="2">
    <location>
        <begin position="70"/>
        <end position="90"/>
    </location>
</feature>
<dbReference type="Proteomes" id="UP000442535">
    <property type="component" value="Unassembled WGS sequence"/>
</dbReference>
<keyword evidence="5" id="KW-1185">Reference proteome</keyword>
<dbReference type="AlphaFoldDB" id="A0A7K0K327"/>
<comment type="caution">
    <text evidence="4">The sequence shown here is derived from an EMBL/GenBank/DDBJ whole genome shotgun (WGS) entry which is preliminary data.</text>
</comment>
<keyword evidence="2" id="KW-0812">Transmembrane</keyword>
<feature type="region of interest" description="Disordered" evidence="1">
    <location>
        <begin position="217"/>
        <end position="240"/>
    </location>
</feature>
<keyword evidence="2" id="KW-0472">Membrane</keyword>
<dbReference type="Pfam" id="PF13559">
    <property type="entry name" value="DUF4129"/>
    <property type="match status" value="1"/>
</dbReference>
<gene>
    <name evidence="4" type="ORF">FYJ63_06490</name>
</gene>